<feature type="transmembrane region" description="Helical" evidence="6">
    <location>
        <begin position="297"/>
        <end position="327"/>
    </location>
</feature>
<evidence type="ECO:0000256" key="5">
    <source>
        <dbReference type="SAM" id="MobiDB-lite"/>
    </source>
</evidence>
<dbReference type="SUPFAM" id="SSF103473">
    <property type="entry name" value="MFS general substrate transporter"/>
    <property type="match status" value="1"/>
</dbReference>
<gene>
    <name evidence="9" type="primary">LOC106815087</name>
</gene>
<comment type="subcellular location">
    <subcellularLocation>
        <location evidence="1">Membrane</location>
        <topology evidence="1">Multi-pass membrane protein</topology>
    </subcellularLocation>
</comment>
<evidence type="ECO:0000313" key="8">
    <source>
        <dbReference type="Proteomes" id="UP000695022"/>
    </source>
</evidence>
<feature type="compositionally biased region" description="Basic and acidic residues" evidence="5">
    <location>
        <begin position="26"/>
        <end position="39"/>
    </location>
</feature>
<feature type="transmembrane region" description="Helical" evidence="6">
    <location>
        <begin position="377"/>
        <end position="397"/>
    </location>
</feature>
<dbReference type="Gene3D" id="1.20.1250.20">
    <property type="entry name" value="MFS general substrate transporter like domains"/>
    <property type="match status" value="2"/>
</dbReference>
<feature type="domain" description="Major facilitator superfamily (MFS) profile" evidence="7">
    <location>
        <begin position="45"/>
        <end position="494"/>
    </location>
</feature>
<feature type="transmembrane region" description="Helical" evidence="6">
    <location>
        <begin position="146"/>
        <end position="166"/>
    </location>
</feature>
<feature type="region of interest" description="Disordered" evidence="5">
    <location>
        <begin position="15"/>
        <end position="40"/>
    </location>
</feature>
<feature type="transmembrane region" description="Helical" evidence="6">
    <location>
        <begin position="347"/>
        <end position="365"/>
    </location>
</feature>
<feature type="transmembrane region" description="Helical" evidence="6">
    <location>
        <begin position="403"/>
        <end position="424"/>
    </location>
</feature>
<evidence type="ECO:0000259" key="7">
    <source>
        <dbReference type="PROSITE" id="PS50850"/>
    </source>
</evidence>
<dbReference type="InterPro" id="IPR036259">
    <property type="entry name" value="MFS_trans_sf"/>
</dbReference>
<feature type="transmembrane region" description="Helical" evidence="6">
    <location>
        <begin position="54"/>
        <end position="75"/>
    </location>
</feature>
<accession>A0ABM1ES29</accession>
<feature type="transmembrane region" description="Helical" evidence="6">
    <location>
        <begin position="209"/>
        <end position="227"/>
    </location>
</feature>
<evidence type="ECO:0000256" key="6">
    <source>
        <dbReference type="SAM" id="Phobius"/>
    </source>
</evidence>
<keyword evidence="3 6" id="KW-1133">Transmembrane helix</keyword>
<reference evidence="9" key="1">
    <citation type="submission" date="2025-08" db="UniProtKB">
        <authorList>
            <consortium name="RefSeq"/>
        </authorList>
    </citation>
    <scope>IDENTIFICATION</scope>
</reference>
<evidence type="ECO:0000256" key="4">
    <source>
        <dbReference type="ARBA" id="ARBA00023136"/>
    </source>
</evidence>
<feature type="transmembrane region" description="Helical" evidence="6">
    <location>
        <begin position="239"/>
        <end position="259"/>
    </location>
</feature>
<feature type="transmembrane region" description="Helical" evidence="6">
    <location>
        <begin position="470"/>
        <end position="490"/>
    </location>
</feature>
<evidence type="ECO:0000256" key="1">
    <source>
        <dbReference type="ARBA" id="ARBA00004141"/>
    </source>
</evidence>
<dbReference type="Proteomes" id="UP000695022">
    <property type="component" value="Unplaced"/>
</dbReference>
<dbReference type="Pfam" id="PF07690">
    <property type="entry name" value="MFS_1"/>
    <property type="match status" value="1"/>
</dbReference>
<organism evidence="8 9">
    <name type="scientific">Priapulus caudatus</name>
    <name type="common">Priapulid worm</name>
    <dbReference type="NCBI Taxonomy" id="37621"/>
    <lineage>
        <taxon>Eukaryota</taxon>
        <taxon>Metazoa</taxon>
        <taxon>Ecdysozoa</taxon>
        <taxon>Scalidophora</taxon>
        <taxon>Priapulida</taxon>
        <taxon>Priapulimorpha</taxon>
        <taxon>Priapulimorphida</taxon>
        <taxon>Priapulidae</taxon>
        <taxon>Priapulus</taxon>
    </lineage>
</organism>
<dbReference type="PANTHER" id="PTHR11662">
    <property type="entry name" value="SOLUTE CARRIER FAMILY 17"/>
    <property type="match status" value="1"/>
</dbReference>
<evidence type="ECO:0000256" key="2">
    <source>
        <dbReference type="ARBA" id="ARBA00022692"/>
    </source>
</evidence>
<sequence>MAHVSLNAEYEAREPLLAAVDESEHEEGVPRSGGREKPESGVLSARHTLAMMMFLGFFNVYALRVNLSVALLAMVNVTMLEADPVINQTDDCPSPTDNVTTGGGFDGGTFYWDSEIQGIILGSFFYGYIFTQLPGGRLAEKYGAKWVYGLGVLCTTLFTFLTPLAANTNHNVAALVASRVIMGLGEGVTFPAAHALWSNWAPPLERSKLIAFSYAGCQLGTVVAMPLSGLLCEYWGWPSVFYVFGSLGVVWFVLWAVLIRNFPEDHPRISTSELNYIQSTLGQKCTRKSTRPPWKSIFTSLPVLAISVGHICNNWGFYTMLICLPTYMKEVLKYDISKDGFVSALPYLMSWIVMILSGFLADYLRERDILSTVSVRKIWMLIGQLSPAAFLVAVAYVGCNNMLAVACLTMAVGMSGFVASGYNVNHLDIAPLHAGTLMGITNTLATLPGIFSPLVVGVLTANPSRHQWQIVFYIAAAVYTFGCLFFLVFASATEQVWAKGTPDPSLDNVITPDGEVRNERLLIQHNSCHLD</sequence>
<dbReference type="InterPro" id="IPR020846">
    <property type="entry name" value="MFS_dom"/>
</dbReference>
<evidence type="ECO:0000256" key="3">
    <source>
        <dbReference type="ARBA" id="ARBA00022989"/>
    </source>
</evidence>
<dbReference type="GeneID" id="106815087"/>
<evidence type="ECO:0000313" key="9">
    <source>
        <dbReference type="RefSeq" id="XP_014675000.1"/>
    </source>
</evidence>
<dbReference type="CDD" id="cd17318">
    <property type="entry name" value="MFS_SLC17"/>
    <property type="match status" value="1"/>
</dbReference>
<protein>
    <submittedName>
        <fullName evidence="9">Sialin-like</fullName>
    </submittedName>
</protein>
<name>A0ABM1ES29_PRICU</name>
<dbReference type="RefSeq" id="XP_014675000.1">
    <property type="nucleotide sequence ID" value="XM_014819514.1"/>
</dbReference>
<dbReference type="PROSITE" id="PS50850">
    <property type="entry name" value="MFS"/>
    <property type="match status" value="1"/>
</dbReference>
<feature type="transmembrane region" description="Helical" evidence="6">
    <location>
        <begin position="172"/>
        <end position="197"/>
    </location>
</feature>
<proteinExistence type="predicted"/>
<feature type="transmembrane region" description="Helical" evidence="6">
    <location>
        <begin position="116"/>
        <end position="134"/>
    </location>
</feature>
<keyword evidence="4 6" id="KW-0472">Membrane</keyword>
<dbReference type="InterPro" id="IPR011701">
    <property type="entry name" value="MFS"/>
</dbReference>
<dbReference type="PANTHER" id="PTHR11662:SF399">
    <property type="entry name" value="FI19708P1-RELATED"/>
    <property type="match status" value="1"/>
</dbReference>
<keyword evidence="2 6" id="KW-0812">Transmembrane</keyword>
<keyword evidence="8" id="KW-1185">Reference proteome</keyword>
<dbReference type="InterPro" id="IPR050382">
    <property type="entry name" value="MFS_Na/Anion_cotransporter"/>
</dbReference>
<feature type="transmembrane region" description="Helical" evidence="6">
    <location>
        <begin position="436"/>
        <end position="458"/>
    </location>
</feature>